<dbReference type="EMBL" id="JASMQC010000008">
    <property type="protein sequence ID" value="KAK1942860.1"/>
    <property type="molecule type" value="Genomic_DNA"/>
</dbReference>
<name>A0AAD9LMW2_9STRA</name>
<accession>A0AAD9LMW2</accession>
<dbReference type="Proteomes" id="UP001259832">
    <property type="component" value="Unassembled WGS sequence"/>
</dbReference>
<dbReference type="AlphaFoldDB" id="A0AAD9LMW2"/>
<proteinExistence type="predicted"/>
<evidence type="ECO:0000313" key="2">
    <source>
        <dbReference type="EMBL" id="KAK1942860.1"/>
    </source>
</evidence>
<organism evidence="2 3">
    <name type="scientific">Phytophthora citrophthora</name>
    <dbReference type="NCBI Taxonomy" id="4793"/>
    <lineage>
        <taxon>Eukaryota</taxon>
        <taxon>Sar</taxon>
        <taxon>Stramenopiles</taxon>
        <taxon>Oomycota</taxon>
        <taxon>Peronosporomycetes</taxon>
        <taxon>Peronosporales</taxon>
        <taxon>Peronosporaceae</taxon>
        <taxon>Phytophthora</taxon>
    </lineage>
</organism>
<reference evidence="2" key="1">
    <citation type="submission" date="2023-08" db="EMBL/GenBank/DDBJ databases">
        <title>Reference Genome Resource for the Citrus Pathogen Phytophthora citrophthora.</title>
        <authorList>
            <person name="Moller H."/>
            <person name="Coetzee B."/>
            <person name="Rose L.J."/>
            <person name="Van Niekerk J.M."/>
        </authorList>
    </citation>
    <scope>NUCLEOTIDE SEQUENCE</scope>
    <source>
        <strain evidence="2">STE-U-9442</strain>
    </source>
</reference>
<keyword evidence="3" id="KW-1185">Reference proteome</keyword>
<protein>
    <submittedName>
        <fullName evidence="2">Uncharacterized protein</fullName>
    </submittedName>
</protein>
<evidence type="ECO:0000313" key="3">
    <source>
        <dbReference type="Proteomes" id="UP001259832"/>
    </source>
</evidence>
<feature type="region of interest" description="Disordered" evidence="1">
    <location>
        <begin position="1"/>
        <end position="23"/>
    </location>
</feature>
<sequence length="87" mass="9424">MDNDHRNLAGLLPTNAVPGDTTVNQAPICSDQRDELQPDSRRLCYHWYDLSVVQSSKRQLSDLCQVADAGGGNTETGSLQVASFTSS</sequence>
<comment type="caution">
    <text evidence="2">The sequence shown here is derived from an EMBL/GenBank/DDBJ whole genome shotgun (WGS) entry which is preliminary data.</text>
</comment>
<evidence type="ECO:0000256" key="1">
    <source>
        <dbReference type="SAM" id="MobiDB-lite"/>
    </source>
</evidence>
<gene>
    <name evidence="2" type="ORF">P3T76_005497</name>
</gene>